<proteinExistence type="predicted"/>
<sequence length="105" mass="11653">EERFGDIDLGISRQAGSQVYDDGSVAETVSERQERDYAFDVGWQDRWSDDGRGGEDHFGLVDKDHQPVAIIGQSVTEERDDINHVEAIDGTTKGFKVGVEAEKVI</sequence>
<evidence type="ECO:0000313" key="2">
    <source>
        <dbReference type="Proteomes" id="UP000265520"/>
    </source>
</evidence>
<organism evidence="1 2">
    <name type="scientific">Trifolium medium</name>
    <dbReference type="NCBI Taxonomy" id="97028"/>
    <lineage>
        <taxon>Eukaryota</taxon>
        <taxon>Viridiplantae</taxon>
        <taxon>Streptophyta</taxon>
        <taxon>Embryophyta</taxon>
        <taxon>Tracheophyta</taxon>
        <taxon>Spermatophyta</taxon>
        <taxon>Magnoliopsida</taxon>
        <taxon>eudicotyledons</taxon>
        <taxon>Gunneridae</taxon>
        <taxon>Pentapetalae</taxon>
        <taxon>rosids</taxon>
        <taxon>fabids</taxon>
        <taxon>Fabales</taxon>
        <taxon>Fabaceae</taxon>
        <taxon>Papilionoideae</taxon>
        <taxon>50 kb inversion clade</taxon>
        <taxon>NPAAA clade</taxon>
        <taxon>Hologalegina</taxon>
        <taxon>IRL clade</taxon>
        <taxon>Trifolieae</taxon>
        <taxon>Trifolium</taxon>
    </lineage>
</organism>
<accession>A0A392SGM6</accession>
<feature type="non-terminal residue" evidence="1">
    <location>
        <position position="1"/>
    </location>
</feature>
<protein>
    <submittedName>
        <fullName evidence="1">Uncharacterized protein</fullName>
    </submittedName>
</protein>
<keyword evidence="2" id="KW-1185">Reference proteome</keyword>
<dbReference type="AlphaFoldDB" id="A0A392SGM6"/>
<reference evidence="1 2" key="1">
    <citation type="journal article" date="2018" name="Front. Plant Sci.">
        <title>Red Clover (Trifolium pratense) and Zigzag Clover (T. medium) - A Picture of Genomic Similarities and Differences.</title>
        <authorList>
            <person name="Dluhosova J."/>
            <person name="Istvanek J."/>
            <person name="Nedelnik J."/>
            <person name="Repkova J."/>
        </authorList>
    </citation>
    <scope>NUCLEOTIDE SEQUENCE [LARGE SCALE GENOMIC DNA]</scope>
    <source>
        <strain evidence="2">cv. 10/8</strain>
        <tissue evidence="1">Leaf</tissue>
    </source>
</reference>
<evidence type="ECO:0000313" key="1">
    <source>
        <dbReference type="EMBL" id="MCI47344.1"/>
    </source>
</evidence>
<dbReference type="EMBL" id="LXQA010371209">
    <property type="protein sequence ID" value="MCI47344.1"/>
    <property type="molecule type" value="Genomic_DNA"/>
</dbReference>
<name>A0A392SGM6_9FABA</name>
<feature type="non-terminal residue" evidence="1">
    <location>
        <position position="105"/>
    </location>
</feature>
<dbReference type="Proteomes" id="UP000265520">
    <property type="component" value="Unassembled WGS sequence"/>
</dbReference>
<comment type="caution">
    <text evidence="1">The sequence shown here is derived from an EMBL/GenBank/DDBJ whole genome shotgun (WGS) entry which is preliminary data.</text>
</comment>